<name>A0ABV1ABX8_9TELE</name>
<organism evidence="1 2">
    <name type="scientific">Ameca splendens</name>
    <dbReference type="NCBI Taxonomy" id="208324"/>
    <lineage>
        <taxon>Eukaryota</taxon>
        <taxon>Metazoa</taxon>
        <taxon>Chordata</taxon>
        <taxon>Craniata</taxon>
        <taxon>Vertebrata</taxon>
        <taxon>Euteleostomi</taxon>
        <taxon>Actinopterygii</taxon>
        <taxon>Neopterygii</taxon>
        <taxon>Teleostei</taxon>
        <taxon>Neoteleostei</taxon>
        <taxon>Acanthomorphata</taxon>
        <taxon>Ovalentaria</taxon>
        <taxon>Atherinomorphae</taxon>
        <taxon>Cyprinodontiformes</taxon>
        <taxon>Goodeidae</taxon>
        <taxon>Ameca</taxon>
    </lineage>
</organism>
<reference evidence="1 2" key="1">
    <citation type="submission" date="2021-06" db="EMBL/GenBank/DDBJ databases">
        <authorList>
            <person name="Palmer J.M."/>
        </authorList>
    </citation>
    <scope>NUCLEOTIDE SEQUENCE [LARGE SCALE GENOMIC DNA]</scope>
    <source>
        <strain evidence="1 2">AS_MEX2019</strain>
        <tissue evidence="1">Muscle</tissue>
    </source>
</reference>
<dbReference type="Proteomes" id="UP001469553">
    <property type="component" value="Unassembled WGS sequence"/>
</dbReference>
<evidence type="ECO:0000313" key="1">
    <source>
        <dbReference type="EMBL" id="MEQ2316058.1"/>
    </source>
</evidence>
<accession>A0ABV1ABX8</accession>
<dbReference type="EMBL" id="JAHRIP010087856">
    <property type="protein sequence ID" value="MEQ2316058.1"/>
    <property type="molecule type" value="Genomic_DNA"/>
</dbReference>
<evidence type="ECO:0000313" key="2">
    <source>
        <dbReference type="Proteomes" id="UP001469553"/>
    </source>
</evidence>
<comment type="caution">
    <text evidence="1">The sequence shown here is derived from an EMBL/GenBank/DDBJ whole genome shotgun (WGS) entry which is preliminary data.</text>
</comment>
<sequence>MTALGCVLLSRDTVCEVRDGKYKPFPSVFLPEIVCVAAHPQEGGRESKHLCVSICVWVATNALGVLLGAQMVPRPATAAPTMATFSHGTLSFLDPTPPVQA</sequence>
<keyword evidence="2" id="KW-1185">Reference proteome</keyword>
<gene>
    <name evidence="1" type="ORF">AMECASPLE_028784</name>
</gene>
<proteinExistence type="predicted"/>
<protein>
    <submittedName>
        <fullName evidence="1">Uncharacterized protein</fullName>
    </submittedName>
</protein>